<dbReference type="InterPro" id="IPR034704">
    <property type="entry name" value="Ribosomal_bL28/bL31-like_sf"/>
</dbReference>
<reference evidence="7" key="1">
    <citation type="submission" date="2022-08" db="EMBL/GenBank/DDBJ databases">
        <title>Complete genome sequence of Mycoplasma molare type strain H 542.</title>
        <authorList>
            <person name="Spergser J."/>
        </authorList>
    </citation>
    <scope>NUCLEOTIDE SEQUENCE</scope>
    <source>
        <strain evidence="7">H 542</strain>
    </source>
</reference>
<evidence type="ECO:0000313" key="8">
    <source>
        <dbReference type="Proteomes" id="UP001058364"/>
    </source>
</evidence>
<dbReference type="Gene3D" id="2.30.170.40">
    <property type="entry name" value="Ribosomal protein L28/L24"/>
    <property type="match status" value="1"/>
</dbReference>
<dbReference type="InterPro" id="IPR001383">
    <property type="entry name" value="Ribosomal_bL28_bact-type"/>
</dbReference>
<comment type="similarity">
    <text evidence="1 5">Belongs to the bacterial ribosomal protein bL28 family.</text>
</comment>
<proteinExistence type="inferred from homology"/>
<evidence type="ECO:0000256" key="5">
    <source>
        <dbReference type="HAMAP-Rule" id="MF_00373"/>
    </source>
</evidence>
<dbReference type="PANTHER" id="PTHR39080">
    <property type="entry name" value="50S RIBOSOMAL PROTEIN L28"/>
    <property type="match status" value="1"/>
</dbReference>
<dbReference type="RefSeq" id="WP_027123180.1">
    <property type="nucleotide sequence ID" value="NZ_CP103423.1"/>
</dbReference>
<dbReference type="SUPFAM" id="SSF143800">
    <property type="entry name" value="L28p-like"/>
    <property type="match status" value="1"/>
</dbReference>
<evidence type="ECO:0000256" key="2">
    <source>
        <dbReference type="ARBA" id="ARBA00022980"/>
    </source>
</evidence>
<dbReference type="EMBL" id="CP103423">
    <property type="protein sequence ID" value="UWD34322.1"/>
    <property type="molecule type" value="Genomic_DNA"/>
</dbReference>
<keyword evidence="8" id="KW-1185">Reference proteome</keyword>
<feature type="region of interest" description="Disordered" evidence="6">
    <location>
        <begin position="1"/>
        <end position="20"/>
    </location>
</feature>
<protein>
    <recommendedName>
        <fullName evidence="4 5">Large ribosomal subunit protein bL28</fullName>
    </recommendedName>
</protein>
<dbReference type="InterPro" id="IPR026569">
    <property type="entry name" value="Ribosomal_bL28"/>
</dbReference>
<evidence type="ECO:0000256" key="1">
    <source>
        <dbReference type="ARBA" id="ARBA00008760"/>
    </source>
</evidence>
<evidence type="ECO:0000313" key="7">
    <source>
        <dbReference type="EMBL" id="UWD34322.1"/>
    </source>
</evidence>
<gene>
    <name evidence="5 7" type="primary">rpmB</name>
    <name evidence="7" type="ORF">NX772_00630</name>
</gene>
<dbReference type="NCBIfam" id="TIGR00009">
    <property type="entry name" value="L28"/>
    <property type="match status" value="1"/>
</dbReference>
<evidence type="ECO:0000256" key="6">
    <source>
        <dbReference type="SAM" id="MobiDB-lite"/>
    </source>
</evidence>
<evidence type="ECO:0000256" key="4">
    <source>
        <dbReference type="ARBA" id="ARBA00035174"/>
    </source>
</evidence>
<sequence>MARRDAITGKGPMTGNKRSHALNATKRTFRLNLQKIKLMNEKGQIITVKVSAKTARTLRKQGQSN</sequence>
<organism evidence="7 8">
    <name type="scientific">Mesomycoplasma molare</name>
    <dbReference type="NCBI Taxonomy" id="171288"/>
    <lineage>
        <taxon>Bacteria</taxon>
        <taxon>Bacillati</taxon>
        <taxon>Mycoplasmatota</taxon>
        <taxon>Mycoplasmoidales</taxon>
        <taxon>Metamycoplasmataceae</taxon>
        <taxon>Mesomycoplasma</taxon>
    </lineage>
</organism>
<dbReference type="InterPro" id="IPR050096">
    <property type="entry name" value="Bacterial_rp_bL28"/>
</dbReference>
<dbReference type="InterPro" id="IPR037147">
    <property type="entry name" value="Ribosomal_bL28_sf"/>
</dbReference>
<keyword evidence="3 5" id="KW-0687">Ribonucleoprotein</keyword>
<accession>A0ABY5TUJ6</accession>
<dbReference type="HAMAP" id="MF_00373">
    <property type="entry name" value="Ribosomal_bL28"/>
    <property type="match status" value="1"/>
</dbReference>
<dbReference type="GO" id="GO:0005840">
    <property type="term" value="C:ribosome"/>
    <property type="evidence" value="ECO:0007669"/>
    <property type="project" value="UniProtKB-KW"/>
</dbReference>
<keyword evidence="2 5" id="KW-0689">Ribosomal protein</keyword>
<dbReference type="Proteomes" id="UP001058364">
    <property type="component" value="Chromosome"/>
</dbReference>
<evidence type="ECO:0000256" key="3">
    <source>
        <dbReference type="ARBA" id="ARBA00023274"/>
    </source>
</evidence>
<name>A0ABY5TUJ6_9BACT</name>
<dbReference type="Pfam" id="PF00830">
    <property type="entry name" value="Ribosomal_L28"/>
    <property type="match status" value="1"/>
</dbReference>
<dbReference type="PANTHER" id="PTHR39080:SF1">
    <property type="entry name" value="LARGE RIBOSOMAL SUBUNIT PROTEIN BL28A"/>
    <property type="match status" value="1"/>
</dbReference>